<feature type="transmembrane region" description="Helical" evidence="8">
    <location>
        <begin position="190"/>
        <end position="215"/>
    </location>
</feature>
<evidence type="ECO:0000256" key="6">
    <source>
        <dbReference type="ARBA" id="ARBA00022989"/>
    </source>
</evidence>
<evidence type="ECO:0000256" key="4">
    <source>
        <dbReference type="ARBA" id="ARBA00022475"/>
    </source>
</evidence>
<dbReference type="InterPro" id="IPR047817">
    <property type="entry name" value="ABC2_TM_bact-type"/>
</dbReference>
<dbReference type="GO" id="GO:0140359">
    <property type="term" value="F:ABC-type transporter activity"/>
    <property type="evidence" value="ECO:0007669"/>
    <property type="project" value="InterPro"/>
</dbReference>
<dbReference type="Pfam" id="PF12698">
    <property type="entry name" value="ABC2_membrane_3"/>
    <property type="match status" value="1"/>
</dbReference>
<feature type="transmembrane region" description="Helical" evidence="8">
    <location>
        <begin position="40"/>
        <end position="58"/>
    </location>
</feature>
<keyword evidence="4" id="KW-1003">Cell membrane</keyword>
<proteinExistence type="inferred from homology"/>
<keyword evidence="6 8" id="KW-1133">Transmembrane helix</keyword>
<gene>
    <name evidence="10" type="ORF">SAMN05216323_101166</name>
</gene>
<protein>
    <submittedName>
        <fullName evidence="10">ABC-2 type transport system permease protein</fullName>
    </submittedName>
</protein>
<evidence type="ECO:0000256" key="7">
    <source>
        <dbReference type="ARBA" id="ARBA00023136"/>
    </source>
</evidence>
<feature type="transmembrane region" description="Helical" evidence="8">
    <location>
        <begin position="364"/>
        <end position="382"/>
    </location>
</feature>
<organism evidence="10 11">
    <name type="scientific">Williamwhitmania taraxaci</name>
    <dbReference type="NCBI Taxonomy" id="1640674"/>
    <lineage>
        <taxon>Bacteria</taxon>
        <taxon>Pseudomonadati</taxon>
        <taxon>Bacteroidota</taxon>
        <taxon>Bacteroidia</taxon>
        <taxon>Bacteroidales</taxon>
        <taxon>Williamwhitmaniaceae</taxon>
        <taxon>Williamwhitmania</taxon>
    </lineage>
</organism>
<reference evidence="10 11" key="1">
    <citation type="submission" date="2016-09" db="EMBL/GenBank/DDBJ databases">
        <authorList>
            <person name="Capua I."/>
            <person name="De Benedictis P."/>
            <person name="Joannis T."/>
            <person name="Lombin L.H."/>
            <person name="Cattoli G."/>
        </authorList>
    </citation>
    <scope>NUCLEOTIDE SEQUENCE [LARGE SCALE GENOMIC DNA]</scope>
    <source>
        <strain evidence="10 11">A7P-90m</strain>
    </source>
</reference>
<comment type="subcellular location">
    <subcellularLocation>
        <location evidence="1">Cell membrane</location>
        <topology evidence="1">Multi-pass membrane protein</topology>
    </subcellularLocation>
</comment>
<evidence type="ECO:0000256" key="1">
    <source>
        <dbReference type="ARBA" id="ARBA00004651"/>
    </source>
</evidence>
<evidence type="ECO:0000256" key="5">
    <source>
        <dbReference type="ARBA" id="ARBA00022692"/>
    </source>
</evidence>
<keyword evidence="3" id="KW-0813">Transport</keyword>
<feature type="transmembrane region" description="Helical" evidence="8">
    <location>
        <begin position="304"/>
        <end position="324"/>
    </location>
</feature>
<keyword evidence="7 8" id="KW-0472">Membrane</keyword>
<dbReference type="PANTHER" id="PTHR30294">
    <property type="entry name" value="MEMBRANE COMPONENT OF ABC TRANSPORTER YHHJ-RELATED"/>
    <property type="match status" value="1"/>
</dbReference>
<dbReference type="InterPro" id="IPR013525">
    <property type="entry name" value="ABC2_TM"/>
</dbReference>
<evidence type="ECO:0000256" key="8">
    <source>
        <dbReference type="SAM" id="Phobius"/>
    </source>
</evidence>
<evidence type="ECO:0000313" key="11">
    <source>
        <dbReference type="Proteomes" id="UP000199452"/>
    </source>
</evidence>
<dbReference type="Proteomes" id="UP000199452">
    <property type="component" value="Unassembled WGS sequence"/>
</dbReference>
<comment type="similarity">
    <text evidence="2">Belongs to the ABC-2 integral membrane protein family.</text>
</comment>
<dbReference type="AlphaFoldDB" id="A0A1G6HK10"/>
<dbReference type="InterPro" id="IPR051449">
    <property type="entry name" value="ABC-2_transporter_component"/>
</dbReference>
<accession>A0A1G6HK10</accession>
<feature type="transmembrane region" description="Helical" evidence="8">
    <location>
        <begin position="241"/>
        <end position="265"/>
    </location>
</feature>
<sequence>MYSADEYNNCSNTAKQLPMKYFIAFIKKEFQHIFRDRRTLLILFGMPITQVLLFGYVIKNEIKDASIAIHDKSHDYQTQAISNKLVSSGYFMLSEQISNQDDYERLFRSGKVKEIVVFEPNFAQKTGRGEVAKINIIMDATEPNSATMLSSYTSAIVESYTSSNLLESERKNMGVKPHIRMLYNSELKDVFMFVPGIMALILLLVSAMMTSLSIVREKEMGTMEILLVSPLKPFHIVVGKVAPYMILSILNAVAILLIGTLVFGLPIRGGLVLILFESIIYILVALSLGILISTLVKSQMVAMFISMFALMLPTTLLSGFIFPIENMPKILQYLTLIMPPRWFIVIIKAVMLKGAGLLSVWKETLILVGMIATLLSISILTFKKRLN</sequence>
<dbReference type="STRING" id="1640674.SAMN05216323_101166"/>
<dbReference type="GO" id="GO:0005886">
    <property type="term" value="C:plasma membrane"/>
    <property type="evidence" value="ECO:0007669"/>
    <property type="project" value="UniProtKB-SubCell"/>
</dbReference>
<evidence type="ECO:0000259" key="9">
    <source>
        <dbReference type="PROSITE" id="PS51012"/>
    </source>
</evidence>
<keyword evidence="11" id="KW-1185">Reference proteome</keyword>
<keyword evidence="5 8" id="KW-0812">Transmembrane</keyword>
<evidence type="ECO:0000256" key="3">
    <source>
        <dbReference type="ARBA" id="ARBA00022448"/>
    </source>
</evidence>
<name>A0A1G6HK10_9BACT</name>
<evidence type="ECO:0000313" key="10">
    <source>
        <dbReference type="EMBL" id="SDB94438.1"/>
    </source>
</evidence>
<dbReference type="PANTHER" id="PTHR30294:SF29">
    <property type="entry name" value="MULTIDRUG ABC TRANSPORTER PERMEASE YBHS-RELATED"/>
    <property type="match status" value="1"/>
</dbReference>
<feature type="transmembrane region" description="Helical" evidence="8">
    <location>
        <begin position="271"/>
        <end position="292"/>
    </location>
</feature>
<dbReference type="PROSITE" id="PS51012">
    <property type="entry name" value="ABC_TM2"/>
    <property type="match status" value="1"/>
</dbReference>
<dbReference type="EMBL" id="FMYP01000011">
    <property type="protein sequence ID" value="SDB94438.1"/>
    <property type="molecule type" value="Genomic_DNA"/>
</dbReference>
<feature type="domain" description="ABC transmembrane type-2" evidence="9">
    <location>
        <begin position="146"/>
        <end position="385"/>
    </location>
</feature>
<dbReference type="Gene3D" id="3.40.1710.10">
    <property type="entry name" value="abc type-2 transporter like domain"/>
    <property type="match status" value="1"/>
</dbReference>
<evidence type="ECO:0000256" key="2">
    <source>
        <dbReference type="ARBA" id="ARBA00007783"/>
    </source>
</evidence>